<comment type="subcellular location">
    <subcellularLocation>
        <location evidence="1">Membrane</location>
        <topology evidence="1">Multi-pass membrane protein</topology>
    </subcellularLocation>
</comment>
<dbReference type="Gene3D" id="2.30.30.60">
    <property type="match status" value="1"/>
</dbReference>
<dbReference type="EMBL" id="JAHRHJ020000003">
    <property type="protein sequence ID" value="KAH9320994.1"/>
    <property type="molecule type" value="Genomic_DNA"/>
</dbReference>
<evidence type="ECO:0000256" key="5">
    <source>
        <dbReference type="ARBA" id="ARBA00022989"/>
    </source>
</evidence>
<dbReference type="GO" id="GO:0006820">
    <property type="term" value="P:monoatomic anion transport"/>
    <property type="evidence" value="ECO:0007669"/>
    <property type="project" value="TreeGrafter"/>
</dbReference>
<dbReference type="OMA" id="PQMSESF"/>
<dbReference type="InterPro" id="IPR023408">
    <property type="entry name" value="MscS_beta-dom_sf"/>
</dbReference>
<dbReference type="AlphaFoldDB" id="A0AA38GCW4"/>
<feature type="region of interest" description="Disordered" evidence="8">
    <location>
        <begin position="37"/>
        <end position="79"/>
    </location>
</feature>
<evidence type="ECO:0000259" key="10">
    <source>
        <dbReference type="Pfam" id="PF00924"/>
    </source>
</evidence>
<dbReference type="Pfam" id="PF00924">
    <property type="entry name" value="MS_channel_2nd"/>
    <property type="match status" value="1"/>
</dbReference>
<dbReference type="PIRSF" id="PIRSF017209">
    <property type="entry name" value="Memb_At2g17000_prd"/>
    <property type="match status" value="1"/>
</dbReference>
<accession>A0AA38GCW4</accession>
<protein>
    <recommendedName>
        <fullName evidence="7">Mechanosensitive ion channel protein</fullName>
    </recommendedName>
</protein>
<organism evidence="11 12">
    <name type="scientific">Taxus chinensis</name>
    <name type="common">Chinese yew</name>
    <name type="synonym">Taxus wallichiana var. chinensis</name>
    <dbReference type="NCBI Taxonomy" id="29808"/>
    <lineage>
        <taxon>Eukaryota</taxon>
        <taxon>Viridiplantae</taxon>
        <taxon>Streptophyta</taxon>
        <taxon>Embryophyta</taxon>
        <taxon>Tracheophyta</taxon>
        <taxon>Spermatophyta</taxon>
        <taxon>Pinopsida</taxon>
        <taxon>Pinidae</taxon>
        <taxon>Conifers II</taxon>
        <taxon>Cupressales</taxon>
        <taxon>Taxaceae</taxon>
        <taxon>Taxus</taxon>
    </lineage>
</organism>
<name>A0AA38GCW4_TAXCH</name>
<dbReference type="GO" id="GO:0005886">
    <property type="term" value="C:plasma membrane"/>
    <property type="evidence" value="ECO:0007669"/>
    <property type="project" value="UniProtKB-UniRule"/>
</dbReference>
<evidence type="ECO:0000256" key="6">
    <source>
        <dbReference type="ARBA" id="ARBA00023136"/>
    </source>
</evidence>
<comment type="similarity">
    <text evidence="2 7">Belongs to the MscS (TC 1.A.23) family.</text>
</comment>
<evidence type="ECO:0000256" key="1">
    <source>
        <dbReference type="ARBA" id="ARBA00004141"/>
    </source>
</evidence>
<feature type="transmembrane region" description="Helical" evidence="9">
    <location>
        <begin position="203"/>
        <end position="223"/>
    </location>
</feature>
<evidence type="ECO:0000256" key="8">
    <source>
        <dbReference type="SAM" id="MobiDB-lite"/>
    </source>
</evidence>
<evidence type="ECO:0000256" key="3">
    <source>
        <dbReference type="ARBA" id="ARBA00022448"/>
    </source>
</evidence>
<feature type="compositionally biased region" description="Acidic residues" evidence="8">
    <location>
        <begin position="63"/>
        <end position="72"/>
    </location>
</feature>
<feature type="transmembrane region" description="Helical" evidence="9">
    <location>
        <begin position="488"/>
        <end position="511"/>
    </location>
</feature>
<gene>
    <name evidence="11" type="ORF">KI387_015633</name>
</gene>
<keyword evidence="3" id="KW-0813">Transport</keyword>
<dbReference type="PANTHER" id="PTHR31618:SF7">
    <property type="entry name" value="MECHANOSENSITIVE ION CHANNEL PROTEIN"/>
    <property type="match status" value="1"/>
</dbReference>
<evidence type="ECO:0000256" key="2">
    <source>
        <dbReference type="ARBA" id="ARBA00008017"/>
    </source>
</evidence>
<dbReference type="InterPro" id="IPR006685">
    <property type="entry name" value="MscS_channel_2nd"/>
</dbReference>
<reference evidence="11 12" key="1">
    <citation type="journal article" date="2021" name="Nat. Plants">
        <title>The Taxus genome provides insights into paclitaxel biosynthesis.</title>
        <authorList>
            <person name="Xiong X."/>
            <person name="Gou J."/>
            <person name="Liao Q."/>
            <person name="Li Y."/>
            <person name="Zhou Q."/>
            <person name="Bi G."/>
            <person name="Li C."/>
            <person name="Du R."/>
            <person name="Wang X."/>
            <person name="Sun T."/>
            <person name="Guo L."/>
            <person name="Liang H."/>
            <person name="Lu P."/>
            <person name="Wu Y."/>
            <person name="Zhang Z."/>
            <person name="Ro D.K."/>
            <person name="Shang Y."/>
            <person name="Huang S."/>
            <person name="Yan J."/>
        </authorList>
    </citation>
    <scope>NUCLEOTIDE SEQUENCE [LARGE SCALE GENOMIC DNA]</scope>
    <source>
        <strain evidence="11">Ta-2019</strain>
    </source>
</reference>
<evidence type="ECO:0000256" key="9">
    <source>
        <dbReference type="SAM" id="Phobius"/>
    </source>
</evidence>
<evidence type="ECO:0000256" key="4">
    <source>
        <dbReference type="ARBA" id="ARBA00022692"/>
    </source>
</evidence>
<dbReference type="InterPro" id="IPR010920">
    <property type="entry name" value="LSM_dom_sf"/>
</dbReference>
<comment type="caution">
    <text evidence="11">The sequence shown here is derived from an EMBL/GenBank/DDBJ whole genome shotgun (WGS) entry which is preliminary data.</text>
</comment>
<sequence>MMSRVPTLSRSLLSKPKSRFVESRLLSPLNINVVQDNNGAQRLSSPSKAGGPMPTSTPRSAALEEDEEDLDPDPFKDDDLPRKKRNVGIRLLLEWVAFVVLTSTLVSTLTVGPLEHRMIWGLELWKWCLMILVIFCGRLVSGWVISALVFFVERNFMLRKKVLYFVYGLRKSVQNCLWLGLAILAWSLMFDPRVERSTKNHKALSYITRLLASFLVAAIIWLLKILMIKVMASTFHVNTFFDRIQESIFHQYVLETLSGPPIMEIQQSLTDERIKSPMKSPVGEARMSFSSTFGVSHRKVGGRKGEEKTSDIINVDQLHKMNPKNISAWNMKRLISVIRHSGISTISHTIDQSVSKHEHPRDKEITSELEAVAAAKSIFKNVAKPGAKYIEEEDLLRFLKKSEVASISPHFEGALESGKIRKSAFRNWVVNVYLERKSLAHSLNDTKTAIKQLHQIANAVVSIVIIVVVLLVMGIATTQVIILVSSQLVLAGFIFGNTCKTVFEAIVFVFIMHPFDVGDRCVVDGVQMIVEEMNILTTVFLQHDNEKVYYPNSALATKPISNFYRSPDMGDTVEFSVDVSTPLEKIASLKERIAKYLENKPQHWHPKYSVVVKDIESMNNMKMALYTLHTMNHQNMDEKSNRRSELVLEMKKYFEELGIKYRLLPQEVHVKFVGSAINQIPLQC</sequence>
<dbReference type="GO" id="GO:0050982">
    <property type="term" value="P:detection of mechanical stimulus"/>
    <property type="evidence" value="ECO:0007669"/>
    <property type="project" value="TreeGrafter"/>
</dbReference>
<feature type="transmembrane region" description="Helical" evidence="9">
    <location>
        <begin position="456"/>
        <end position="482"/>
    </location>
</feature>
<feature type="domain" description="Mechanosensitive ion channel MscS" evidence="10">
    <location>
        <begin position="507"/>
        <end position="563"/>
    </location>
</feature>
<dbReference type="GO" id="GO:0008381">
    <property type="term" value="F:mechanosensitive monoatomic ion channel activity"/>
    <property type="evidence" value="ECO:0007669"/>
    <property type="project" value="TreeGrafter"/>
</dbReference>
<feature type="compositionally biased region" description="Polar residues" evidence="8">
    <location>
        <begin position="37"/>
        <end position="47"/>
    </location>
</feature>
<keyword evidence="6 7" id="KW-0472">Membrane</keyword>
<dbReference type="PANTHER" id="PTHR31618">
    <property type="entry name" value="MECHANOSENSITIVE ION CHANNEL PROTEIN 5"/>
    <property type="match status" value="1"/>
</dbReference>
<feature type="transmembrane region" description="Helical" evidence="9">
    <location>
        <begin position="124"/>
        <end position="152"/>
    </location>
</feature>
<dbReference type="FunFam" id="2.30.30.60:FF:000003">
    <property type="entry name" value="Predicted mechanosensitive ion channel"/>
    <property type="match status" value="1"/>
</dbReference>
<evidence type="ECO:0000256" key="7">
    <source>
        <dbReference type="PIRNR" id="PIRNR017209"/>
    </source>
</evidence>
<evidence type="ECO:0000313" key="11">
    <source>
        <dbReference type="EMBL" id="KAH9320994.1"/>
    </source>
</evidence>
<keyword evidence="4 9" id="KW-0812">Transmembrane</keyword>
<dbReference type="SUPFAM" id="SSF50182">
    <property type="entry name" value="Sm-like ribonucleoproteins"/>
    <property type="match status" value="1"/>
</dbReference>
<evidence type="ECO:0000313" key="12">
    <source>
        <dbReference type="Proteomes" id="UP000824469"/>
    </source>
</evidence>
<proteinExistence type="inferred from homology"/>
<keyword evidence="5 9" id="KW-1133">Transmembrane helix</keyword>
<dbReference type="Proteomes" id="UP000824469">
    <property type="component" value="Unassembled WGS sequence"/>
</dbReference>
<feature type="transmembrane region" description="Helical" evidence="9">
    <location>
        <begin position="173"/>
        <end position="191"/>
    </location>
</feature>
<keyword evidence="12" id="KW-1185">Reference proteome</keyword>
<dbReference type="InterPro" id="IPR016688">
    <property type="entry name" value="MscS-like_plants/fungi"/>
</dbReference>
<feature type="transmembrane region" description="Helical" evidence="9">
    <location>
        <begin position="91"/>
        <end position="112"/>
    </location>
</feature>